<evidence type="ECO:0000313" key="17">
    <source>
        <dbReference type="Proteomes" id="UP000051574"/>
    </source>
</evidence>
<evidence type="ECO:0000256" key="6">
    <source>
        <dbReference type="ARBA" id="ARBA00022692"/>
    </source>
</evidence>
<evidence type="ECO:0000256" key="11">
    <source>
        <dbReference type="ARBA" id="ARBA00023180"/>
    </source>
</evidence>
<feature type="domain" description="Fucosyltransferase C-terminal" evidence="14">
    <location>
        <begin position="264"/>
        <end position="437"/>
    </location>
</feature>
<dbReference type="AlphaFoldDB" id="A0A0T6BCI2"/>
<keyword evidence="10 12" id="KW-0472">Membrane</keyword>
<dbReference type="GO" id="GO:0032580">
    <property type="term" value="C:Golgi cisterna membrane"/>
    <property type="evidence" value="ECO:0007669"/>
    <property type="project" value="UniProtKB-SubCell"/>
</dbReference>
<dbReference type="OrthoDB" id="427096at2759"/>
<dbReference type="UniPathway" id="UPA00378"/>
<keyword evidence="17" id="KW-1185">Reference proteome</keyword>
<dbReference type="InterPro" id="IPR001503">
    <property type="entry name" value="Glyco_trans_10"/>
</dbReference>
<dbReference type="PANTHER" id="PTHR48438:SF1">
    <property type="entry name" value="ALPHA-(1,3)-FUCOSYLTRANSFERASE C-RELATED"/>
    <property type="match status" value="1"/>
</dbReference>
<evidence type="ECO:0000256" key="3">
    <source>
        <dbReference type="ARBA" id="ARBA00008919"/>
    </source>
</evidence>
<dbReference type="Proteomes" id="UP000051574">
    <property type="component" value="Unassembled WGS sequence"/>
</dbReference>
<evidence type="ECO:0000256" key="4">
    <source>
        <dbReference type="ARBA" id="ARBA00022676"/>
    </source>
</evidence>
<evidence type="ECO:0000256" key="5">
    <source>
        <dbReference type="ARBA" id="ARBA00022679"/>
    </source>
</evidence>
<feature type="region of interest" description="Disordered" evidence="13">
    <location>
        <begin position="68"/>
        <end position="93"/>
    </location>
</feature>
<keyword evidence="9 12" id="KW-0333">Golgi apparatus</keyword>
<dbReference type="PANTHER" id="PTHR48438">
    <property type="entry name" value="ALPHA-(1,3)-FUCOSYLTRANSFERASE C-RELATED"/>
    <property type="match status" value="1"/>
</dbReference>
<evidence type="ECO:0000256" key="13">
    <source>
        <dbReference type="SAM" id="MobiDB-lite"/>
    </source>
</evidence>
<name>A0A0T6BCI2_9SCAR</name>
<dbReference type="InterPro" id="IPR031481">
    <property type="entry name" value="Glyco_tran_10_N"/>
</dbReference>
<keyword evidence="8 12" id="KW-1133">Transmembrane helix</keyword>
<proteinExistence type="inferred from homology"/>
<comment type="subcellular location">
    <subcellularLocation>
        <location evidence="1 12">Golgi apparatus</location>
        <location evidence="1 12">Golgi stack membrane</location>
        <topology evidence="1 12">Single-pass type II membrane protein</topology>
    </subcellularLocation>
</comment>
<protein>
    <recommendedName>
        <fullName evidence="12">Fucosyltransferase</fullName>
        <ecNumber evidence="12">2.4.1.-</ecNumber>
    </recommendedName>
</protein>
<evidence type="ECO:0000256" key="2">
    <source>
        <dbReference type="ARBA" id="ARBA00004922"/>
    </source>
</evidence>
<comment type="caution">
    <text evidence="16">The sequence shown here is derived from an EMBL/GenBank/DDBJ whole genome shotgun (WGS) entry which is preliminary data.</text>
</comment>
<evidence type="ECO:0000259" key="15">
    <source>
        <dbReference type="Pfam" id="PF17039"/>
    </source>
</evidence>
<evidence type="ECO:0000256" key="12">
    <source>
        <dbReference type="RuleBase" id="RU003832"/>
    </source>
</evidence>
<dbReference type="SUPFAM" id="SSF53756">
    <property type="entry name" value="UDP-Glycosyltransferase/glycogen phosphorylase"/>
    <property type="match status" value="1"/>
</dbReference>
<dbReference type="Gene3D" id="3.40.50.11660">
    <property type="entry name" value="Glycosyl transferase family 10, C-terminal domain"/>
    <property type="match status" value="1"/>
</dbReference>
<evidence type="ECO:0000256" key="9">
    <source>
        <dbReference type="ARBA" id="ARBA00023034"/>
    </source>
</evidence>
<dbReference type="Pfam" id="PF17039">
    <property type="entry name" value="Glyco_tran_10_N"/>
    <property type="match status" value="1"/>
</dbReference>
<feature type="domain" description="Fucosyltransferase N-terminal" evidence="15">
    <location>
        <begin position="143"/>
        <end position="243"/>
    </location>
</feature>
<dbReference type="InterPro" id="IPR055270">
    <property type="entry name" value="Glyco_tran_10_C"/>
</dbReference>
<gene>
    <name evidence="16" type="ORF">AMK59_1871</name>
</gene>
<dbReference type="InterPro" id="IPR038577">
    <property type="entry name" value="GT10-like_C_sf"/>
</dbReference>
<keyword evidence="5 12" id="KW-0808">Transferase</keyword>
<comment type="pathway">
    <text evidence="2">Protein modification; protein glycosylation.</text>
</comment>
<keyword evidence="6 12" id="KW-0812">Transmembrane</keyword>
<evidence type="ECO:0000259" key="14">
    <source>
        <dbReference type="Pfam" id="PF00852"/>
    </source>
</evidence>
<evidence type="ECO:0000256" key="7">
    <source>
        <dbReference type="ARBA" id="ARBA00022968"/>
    </source>
</evidence>
<comment type="similarity">
    <text evidence="3 12">Belongs to the glycosyltransferase 10 family.</text>
</comment>
<dbReference type="EMBL" id="LJIG01001910">
    <property type="protein sequence ID" value="KRT85030.1"/>
    <property type="molecule type" value="Genomic_DNA"/>
</dbReference>
<evidence type="ECO:0000256" key="10">
    <source>
        <dbReference type="ARBA" id="ARBA00023136"/>
    </source>
</evidence>
<organism evidence="16 17">
    <name type="scientific">Oryctes borbonicus</name>
    <dbReference type="NCBI Taxonomy" id="1629725"/>
    <lineage>
        <taxon>Eukaryota</taxon>
        <taxon>Metazoa</taxon>
        <taxon>Ecdysozoa</taxon>
        <taxon>Arthropoda</taxon>
        <taxon>Hexapoda</taxon>
        <taxon>Insecta</taxon>
        <taxon>Pterygota</taxon>
        <taxon>Neoptera</taxon>
        <taxon>Endopterygota</taxon>
        <taxon>Coleoptera</taxon>
        <taxon>Polyphaga</taxon>
        <taxon>Scarabaeiformia</taxon>
        <taxon>Scarabaeidae</taxon>
        <taxon>Dynastinae</taxon>
        <taxon>Oryctes</taxon>
    </lineage>
</organism>
<evidence type="ECO:0000256" key="1">
    <source>
        <dbReference type="ARBA" id="ARBA00004447"/>
    </source>
</evidence>
<dbReference type="Pfam" id="PF00852">
    <property type="entry name" value="Glyco_transf_10"/>
    <property type="match status" value="1"/>
</dbReference>
<keyword evidence="7" id="KW-0735">Signal-anchor</keyword>
<keyword evidence="4 12" id="KW-0328">Glycosyltransferase</keyword>
<reference evidence="16 17" key="1">
    <citation type="submission" date="2015-09" db="EMBL/GenBank/DDBJ databases">
        <title>Draft genome of the scarab beetle Oryctes borbonicus.</title>
        <authorList>
            <person name="Meyer J.M."/>
            <person name="Markov G.V."/>
            <person name="Baskaran P."/>
            <person name="Herrmann M."/>
            <person name="Sommer R.J."/>
            <person name="Roedelsperger C."/>
        </authorList>
    </citation>
    <scope>NUCLEOTIDE SEQUENCE [LARGE SCALE GENOMIC DNA]</scope>
    <source>
        <strain evidence="16">OB123</strain>
        <tissue evidence="16">Whole animal</tissue>
    </source>
</reference>
<evidence type="ECO:0000313" key="16">
    <source>
        <dbReference type="EMBL" id="KRT85030.1"/>
    </source>
</evidence>
<dbReference type="GO" id="GO:0008417">
    <property type="term" value="F:fucosyltransferase activity"/>
    <property type="evidence" value="ECO:0007669"/>
    <property type="project" value="InterPro"/>
</dbReference>
<accession>A0A0T6BCI2</accession>
<evidence type="ECO:0000256" key="8">
    <source>
        <dbReference type="ARBA" id="ARBA00022989"/>
    </source>
</evidence>
<dbReference type="FunFam" id="3.40.50.11660:FF:000004">
    <property type="entry name" value="Glycoprotein 3-alpha-L-fucosyltransferase A"/>
    <property type="match status" value="1"/>
</dbReference>
<sequence length="454" mass="52213">MIQYHLISNFCNGAIIMPPRVSVRRIFLCVLLGGGALVLLTLNQKLSWVNVQSPTLLPHFRFQTARPLPAAQPSAEENSGQTEAPPLPPSREENGRAWFFSDGNVYPKRADVQPALFPEESSGDRIIEQLIYVPENYQGYDTQEKVILAYNGLNQWGQKAGPGTFHECPVNRCTLTGDRDAATDADAIIYKDHFTHPGVMRPSKQVWILYFLECPYHTQNVKLHDVFNWTATYRRDSDIVAPYERWTYYNPQVRQMAQARDYAANKTKKVAWFVSNCGARNGRLAYARELAKHISVDIYGTCGPLKCPRSDKKCFDLLDKDYKFYLAFENSNCRDYITEKFYVNGLGRNILPIVMGARPEDYERSAPDGSYIHVDEFASPAELAAYLHRLDKDNDLYNSYFRWKGTGEFINTYFWCRLCAMLHAPFKPKHYDDVNNWWRGPGVCTSRSWRNVET</sequence>
<dbReference type="EC" id="2.4.1.-" evidence="12"/>
<feature type="transmembrane region" description="Helical" evidence="12">
    <location>
        <begin position="26"/>
        <end position="43"/>
    </location>
</feature>
<keyword evidence="11" id="KW-0325">Glycoprotein</keyword>